<sequence>MPAADFKHADLSTLDAVRDTSDVFKVTPSAVVTRARRLNILGKQEADRYLEELRIAYERGGNPPRRAAKGLKALRKYNGVECSRRMLALYDAQGVSRGDFCRVMFSNKFRGAQSINDYRALVA</sequence>
<comment type="caution">
    <text evidence="1">The sequence shown here is derived from an EMBL/GenBank/DDBJ whole genome shotgun (WGS) entry which is preliminary data.</text>
</comment>
<dbReference type="EMBL" id="JACHWR010000003">
    <property type="protein sequence ID" value="MBB3044243.1"/>
    <property type="molecule type" value="Genomic_DNA"/>
</dbReference>
<name>A0A7W4VYQ0_9ACTN</name>
<dbReference type="AlphaFoldDB" id="A0A7W4VYQ0"/>
<gene>
    <name evidence="1" type="ORF">FHU40_004080</name>
</gene>
<accession>A0A7W4VYQ0</accession>
<keyword evidence="2" id="KW-1185">Reference proteome</keyword>
<proteinExistence type="predicted"/>
<reference evidence="1 2" key="1">
    <citation type="submission" date="2020-08" db="EMBL/GenBank/DDBJ databases">
        <title>Sequencing the genomes of 1000 actinobacteria strains.</title>
        <authorList>
            <person name="Klenk H.-P."/>
        </authorList>
    </citation>
    <scope>NUCLEOTIDE SEQUENCE [LARGE SCALE GENOMIC DNA]</scope>
    <source>
        <strain evidence="1 2">DSM 105498</strain>
    </source>
</reference>
<evidence type="ECO:0000313" key="1">
    <source>
        <dbReference type="EMBL" id="MBB3044243.1"/>
    </source>
</evidence>
<evidence type="ECO:0000313" key="2">
    <source>
        <dbReference type="Proteomes" id="UP000589626"/>
    </source>
</evidence>
<protein>
    <submittedName>
        <fullName evidence="1">Uncharacterized protein</fullName>
    </submittedName>
</protein>
<dbReference type="Proteomes" id="UP000589626">
    <property type="component" value="Unassembled WGS sequence"/>
</dbReference>
<organism evidence="1 2">
    <name type="scientific">Nocardioides soli</name>
    <dbReference type="NCBI Taxonomy" id="1036020"/>
    <lineage>
        <taxon>Bacteria</taxon>
        <taxon>Bacillati</taxon>
        <taxon>Actinomycetota</taxon>
        <taxon>Actinomycetes</taxon>
        <taxon>Propionibacteriales</taxon>
        <taxon>Nocardioidaceae</taxon>
        <taxon>Nocardioides</taxon>
    </lineage>
</organism>
<dbReference type="RefSeq" id="WP_183594128.1">
    <property type="nucleotide sequence ID" value="NZ_JACHWR010000003.1"/>
</dbReference>